<dbReference type="PROSITE" id="PS00086">
    <property type="entry name" value="CYTOCHROME_P450"/>
    <property type="match status" value="1"/>
</dbReference>
<dbReference type="GO" id="GO:0005506">
    <property type="term" value="F:iron ion binding"/>
    <property type="evidence" value="ECO:0007669"/>
    <property type="project" value="InterPro"/>
</dbReference>
<proteinExistence type="inferred from homology"/>
<evidence type="ECO:0000256" key="11">
    <source>
        <dbReference type="ARBA" id="ARBA00023033"/>
    </source>
</evidence>
<evidence type="ECO:0000256" key="13">
    <source>
        <dbReference type="PIRSR" id="PIRSR602401-1"/>
    </source>
</evidence>
<feature type="signal peptide" evidence="15">
    <location>
        <begin position="1"/>
        <end position="21"/>
    </location>
</feature>
<dbReference type="Pfam" id="PF00067">
    <property type="entry name" value="p450"/>
    <property type="match status" value="1"/>
</dbReference>
<keyword evidence="8" id="KW-0492">Microsome</keyword>
<dbReference type="RefSeq" id="XP_016990892.1">
    <property type="nucleotide sequence ID" value="XM_017135403.1"/>
</dbReference>
<evidence type="ECO:0000256" key="12">
    <source>
        <dbReference type="ARBA" id="ARBA00023136"/>
    </source>
</evidence>
<dbReference type="Proteomes" id="UP001652680">
    <property type="component" value="Unassembled WGS sequence"/>
</dbReference>
<evidence type="ECO:0000313" key="16">
    <source>
        <dbReference type="EnsemblMetazoa" id="XP_016990892.1"/>
    </source>
</evidence>
<comment type="similarity">
    <text evidence="4 14">Belongs to the cytochrome P450 family.</text>
</comment>
<dbReference type="SUPFAM" id="SSF48264">
    <property type="entry name" value="Cytochrome P450"/>
    <property type="match status" value="1"/>
</dbReference>
<evidence type="ECO:0000256" key="2">
    <source>
        <dbReference type="ARBA" id="ARBA00004174"/>
    </source>
</evidence>
<dbReference type="InterPro" id="IPR001128">
    <property type="entry name" value="Cyt_P450"/>
</dbReference>
<dbReference type="InterPro" id="IPR002401">
    <property type="entry name" value="Cyt_P450_E_grp-I"/>
</dbReference>
<keyword evidence="7" id="KW-0256">Endoplasmic reticulum</keyword>
<keyword evidence="10 13" id="KW-0408">Iron</keyword>
<evidence type="ECO:0000313" key="17">
    <source>
        <dbReference type="Proteomes" id="UP001652680"/>
    </source>
</evidence>
<feature type="chain" id="PRO_5027729787" evidence="15">
    <location>
        <begin position="22"/>
        <end position="508"/>
    </location>
</feature>
<accession>A0A6P4FMB2</accession>
<organism evidence="18">
    <name type="scientific">Drosophila rhopaloa</name>
    <name type="common">Fruit fly</name>
    <dbReference type="NCBI Taxonomy" id="1041015"/>
    <lineage>
        <taxon>Eukaryota</taxon>
        <taxon>Metazoa</taxon>
        <taxon>Ecdysozoa</taxon>
        <taxon>Arthropoda</taxon>
        <taxon>Hexapoda</taxon>
        <taxon>Insecta</taxon>
        <taxon>Pterygota</taxon>
        <taxon>Neoptera</taxon>
        <taxon>Endopterygota</taxon>
        <taxon>Diptera</taxon>
        <taxon>Brachycera</taxon>
        <taxon>Muscomorpha</taxon>
        <taxon>Ephydroidea</taxon>
        <taxon>Drosophilidae</taxon>
        <taxon>Drosophila</taxon>
        <taxon>Sophophora</taxon>
    </lineage>
</organism>
<gene>
    <name evidence="18" type="primary">LOC108052881</name>
    <name evidence="16" type="synonym">108052881</name>
</gene>
<name>A0A6P4FMB2_DRORH</name>
<evidence type="ECO:0000256" key="8">
    <source>
        <dbReference type="ARBA" id="ARBA00022848"/>
    </source>
</evidence>
<dbReference type="AlphaFoldDB" id="A0A6P4FMB2"/>
<dbReference type="GO" id="GO:0020037">
    <property type="term" value="F:heme binding"/>
    <property type="evidence" value="ECO:0007669"/>
    <property type="project" value="InterPro"/>
</dbReference>
<dbReference type="GO" id="GO:0005789">
    <property type="term" value="C:endoplasmic reticulum membrane"/>
    <property type="evidence" value="ECO:0007669"/>
    <property type="project" value="UniProtKB-SubCell"/>
</dbReference>
<dbReference type="OrthoDB" id="1470350at2759"/>
<evidence type="ECO:0000256" key="9">
    <source>
        <dbReference type="ARBA" id="ARBA00023002"/>
    </source>
</evidence>
<comment type="subcellular location">
    <subcellularLocation>
        <location evidence="3">Endoplasmic reticulum membrane</location>
        <topology evidence="3">Peripheral membrane protein</topology>
    </subcellularLocation>
    <subcellularLocation>
        <location evidence="2">Microsome membrane</location>
        <topology evidence="2">Peripheral membrane protein</topology>
    </subcellularLocation>
</comment>
<dbReference type="PRINTS" id="PR00463">
    <property type="entry name" value="EP450I"/>
</dbReference>
<reference evidence="16" key="3">
    <citation type="submission" date="2025-05" db="UniProtKB">
        <authorList>
            <consortium name="EnsemblMetazoa"/>
        </authorList>
    </citation>
    <scope>IDENTIFICATION</scope>
</reference>
<keyword evidence="15" id="KW-0732">Signal</keyword>
<evidence type="ECO:0000256" key="6">
    <source>
        <dbReference type="ARBA" id="ARBA00022723"/>
    </source>
</evidence>
<keyword evidence="11 14" id="KW-0503">Monooxygenase</keyword>
<keyword evidence="6 13" id="KW-0479">Metal-binding</keyword>
<dbReference type="OMA" id="FMFEGDD"/>
<dbReference type="EnsemblMetazoa" id="XM_017135403.2">
    <property type="protein sequence ID" value="XP_016990892.1"/>
    <property type="gene ID" value="LOC108052881"/>
</dbReference>
<comment type="cofactor">
    <cofactor evidence="1 13">
        <name>heme</name>
        <dbReference type="ChEBI" id="CHEBI:30413"/>
    </cofactor>
</comment>
<evidence type="ECO:0000256" key="4">
    <source>
        <dbReference type="ARBA" id="ARBA00010617"/>
    </source>
</evidence>
<evidence type="ECO:0000256" key="7">
    <source>
        <dbReference type="ARBA" id="ARBA00022824"/>
    </source>
</evidence>
<keyword evidence="9 14" id="KW-0560">Oxidoreductase</keyword>
<evidence type="ECO:0000256" key="14">
    <source>
        <dbReference type="RuleBase" id="RU000461"/>
    </source>
</evidence>
<reference evidence="18" key="2">
    <citation type="submission" date="2025-04" db="UniProtKB">
        <authorList>
            <consortium name="RefSeq"/>
        </authorList>
    </citation>
    <scope>IDENTIFICATION</scope>
</reference>
<keyword evidence="12" id="KW-0472">Membrane</keyword>
<keyword evidence="5 13" id="KW-0349">Heme</keyword>
<dbReference type="PANTHER" id="PTHR24291">
    <property type="entry name" value="CYTOCHROME P450 FAMILY 4"/>
    <property type="match status" value="1"/>
</dbReference>
<reference evidence="17" key="1">
    <citation type="journal article" date="2021" name="Elife">
        <title>Highly contiguous assemblies of 101 drosophilid genomes.</title>
        <authorList>
            <person name="Kim B.Y."/>
            <person name="Wang J.R."/>
            <person name="Miller D.E."/>
            <person name="Barmina O."/>
            <person name="Delaney E."/>
            <person name="Thompson A."/>
            <person name="Comeault A.A."/>
            <person name="Peede D."/>
            <person name="D'Agostino E.R."/>
            <person name="Pelaez J."/>
            <person name="Aguilar J.M."/>
            <person name="Haji D."/>
            <person name="Matsunaga T."/>
            <person name="Armstrong E.E."/>
            <person name="Zych M."/>
            <person name="Ogawa Y."/>
            <person name="Stamenkovic-Radak M."/>
            <person name="Jelic M."/>
            <person name="Veselinovic M.S."/>
            <person name="Tanaskovic M."/>
            <person name="Eric P."/>
            <person name="Gao J.J."/>
            <person name="Katoh T.K."/>
            <person name="Toda M.J."/>
            <person name="Watabe H."/>
            <person name="Watada M."/>
            <person name="Davis J.S."/>
            <person name="Moyle L.C."/>
            <person name="Manoli G."/>
            <person name="Bertolini E."/>
            <person name="Kostal V."/>
            <person name="Hawley R.S."/>
            <person name="Takahashi A."/>
            <person name="Jones C.D."/>
            <person name="Price D.K."/>
            <person name="Whiteman N."/>
            <person name="Kopp A."/>
            <person name="Matute D.R."/>
            <person name="Petrov D.A."/>
        </authorList>
    </citation>
    <scope>NUCLEOTIDE SEQUENCE [LARGE SCALE GENOMIC DNA]</scope>
</reference>
<dbReference type="InterPro" id="IPR017972">
    <property type="entry name" value="Cyt_P450_CS"/>
</dbReference>
<evidence type="ECO:0000256" key="15">
    <source>
        <dbReference type="SAM" id="SignalP"/>
    </source>
</evidence>
<keyword evidence="17" id="KW-1185">Reference proteome</keyword>
<dbReference type="InterPro" id="IPR050196">
    <property type="entry name" value="Cytochrome_P450_Monoox"/>
</dbReference>
<dbReference type="CTD" id="38311"/>
<dbReference type="Gene3D" id="1.10.630.10">
    <property type="entry name" value="Cytochrome P450"/>
    <property type="match status" value="1"/>
</dbReference>
<evidence type="ECO:0000256" key="1">
    <source>
        <dbReference type="ARBA" id="ARBA00001971"/>
    </source>
</evidence>
<evidence type="ECO:0000256" key="10">
    <source>
        <dbReference type="ARBA" id="ARBA00023004"/>
    </source>
</evidence>
<dbReference type="InterPro" id="IPR036396">
    <property type="entry name" value="Cyt_P450_sf"/>
</dbReference>
<feature type="binding site" description="axial binding residue" evidence="13">
    <location>
        <position position="455"/>
    </location>
    <ligand>
        <name>heme</name>
        <dbReference type="ChEBI" id="CHEBI:30413"/>
    </ligand>
    <ligandPart>
        <name>Fe</name>
        <dbReference type="ChEBI" id="CHEBI:18248"/>
    </ligandPart>
</feature>
<sequence>MLLTLITGALILLLTWDFARKRSRVAAFQKSKIPGPISIPILGCGLQALHLGAENIIPWVGEKFDEYGKTFRFWILGESLIYTKDLKYFETILSSTTLLEKGQLYKYLRPFLNDGLLVSTGRKWHARRKIFTHAFHFKVLEHYVEIMDRNSAIMVENLRTVADGKTALDMLKYVSLAALDVITEAAMGVQVNAQNDPDFPYIKALKSVVYIQPDRMFKFSQRYDWLFPLVAPFLHRRLLNEIRVMHEFTDKVIRERRETVERAKADGTYRPLSLGDAEIGRKSQMALLDILLQSTIDNQPLNDADIREEVDTFMFEGDDTTSSGVSHALYAIARHPKVQERIYEEVLQVLGRDPSAPVTQSQLNDLKYLECVIKETMRLYPPVPAVGRHTHKDLQIGNKTIPANTSIYLVMYFAHRDPDYFPDPLSFKPERFLDGEGESHEIFAYVPFSAGPKNCIGQKFAILEMKALISKVLRHYELLPLGEQLKPMLNFILRSVTGMNVGLRPRKS</sequence>
<dbReference type="CDD" id="cd20628">
    <property type="entry name" value="CYP4"/>
    <property type="match status" value="1"/>
</dbReference>
<dbReference type="GeneID" id="108052881"/>
<evidence type="ECO:0000313" key="18">
    <source>
        <dbReference type="RefSeq" id="XP_016990892.1"/>
    </source>
</evidence>
<evidence type="ECO:0000256" key="5">
    <source>
        <dbReference type="ARBA" id="ARBA00022617"/>
    </source>
</evidence>
<evidence type="ECO:0000256" key="3">
    <source>
        <dbReference type="ARBA" id="ARBA00004406"/>
    </source>
</evidence>
<dbReference type="PANTHER" id="PTHR24291:SF187">
    <property type="entry name" value="CYTOCHROME P450 4AE1-RELATED"/>
    <property type="match status" value="1"/>
</dbReference>
<dbReference type="GO" id="GO:0004497">
    <property type="term" value="F:monooxygenase activity"/>
    <property type="evidence" value="ECO:0007669"/>
    <property type="project" value="UniProtKB-KW"/>
</dbReference>
<protein>
    <submittedName>
        <fullName evidence="18">Probable cytochrome P450 4d20</fullName>
    </submittedName>
</protein>
<dbReference type="PRINTS" id="PR00385">
    <property type="entry name" value="P450"/>
</dbReference>
<dbReference type="GO" id="GO:0016705">
    <property type="term" value="F:oxidoreductase activity, acting on paired donors, with incorporation or reduction of molecular oxygen"/>
    <property type="evidence" value="ECO:0007669"/>
    <property type="project" value="InterPro"/>
</dbReference>